<dbReference type="Gene3D" id="2.40.170.20">
    <property type="entry name" value="TonB-dependent receptor, beta-barrel domain"/>
    <property type="match status" value="1"/>
</dbReference>
<evidence type="ECO:0000256" key="1">
    <source>
        <dbReference type="ARBA" id="ARBA00004442"/>
    </source>
</evidence>
<dbReference type="OrthoDB" id="1086219at2"/>
<dbReference type="InterPro" id="IPR041700">
    <property type="entry name" value="OMP_b-brl_3"/>
</dbReference>
<sequence length="918" mass="102722">MKLTYLIIFCVFVSTSLFGQQRHTLKGSVIDTASNVKMVNVSVSVIAARDSILIDFGRTNASGEFQLNKLKPGKAILLLTYPGYADYVEQIQIDSLKEMKDLGSLKMILKANLLAEVIVKAKAAAVKIKGDTTEFNAGSFEIQPNSRVEDLLKQFPGIQVDKDGKITAQGETVNKVLVDGEEFFGDDPTLVTKNIRADMVDKVQLYDKKSDQATFTGIDDGEKTKTLNIKLKEDKKSGYFGKVETGGGNDDFYRGQAMINVFKGKKKFAAYGLGGNDGTVSLGWEDASKYGSGTQVSADGGIYISGERSDYNGQGIPISRNGGLHYDTKWNSDKHSVNTNYKISHLEVDGNSSTITQNNLPTGIINSNAARDYTNVTFRQKVDATYEVKLDSSTTLKLIVDGGVSEMENREANVTESYRGVDTLLNTGVRRNSNEGKEEQFFASALYTKKLKKAGRTISVLASQNLRQNETSGYLNSVNEFFNRNGSQDSVQNIDQLKQNDSKNSSFRTNLTYTEPLSTVFSLVMNYGLTLSASSADRRSYNMSAGGQYNLLDTVFSNNFEVDETHHQGGAILNYKKDKATFNFGSKVSTVDFRQKDIYDGQTYSRNFINWNPQATYQYRFSQQRSLRLNYSGNTSQPSLSQIQPIRVNDDPLNIVVGNPNLKPSYRSRFDLSYNSYKVMSEQYIYLYSSYSFTSNQIVQNTTTDSAGKSVYQAVNLSDKQPSNMNLSAYYGQKVIGNVNVGLELGVSGNTYYNYVNAILNKTKSYNYSGGLRISHFKQKKYEFSLSFRPGYSTNESSLQPDVDNNGFLFNSFADFAVYLPGKFQISSSSRYEFREKTQSFNEDFERMIIDARIEKKFFKSEALRLAFRGNDLLNQNQGIDRSANNNMVIENRFNTIKRNFMISAIWDFNKMGGGVKK</sequence>
<dbReference type="Pfam" id="PF14905">
    <property type="entry name" value="OMP_b-brl_3"/>
    <property type="match status" value="1"/>
</dbReference>
<dbReference type="AlphaFoldDB" id="A0A2T0U9J6"/>
<dbReference type="GO" id="GO:0009279">
    <property type="term" value="C:cell outer membrane"/>
    <property type="evidence" value="ECO:0007669"/>
    <property type="project" value="UniProtKB-SubCell"/>
</dbReference>
<dbReference type="RefSeq" id="WP_106291945.1">
    <property type="nucleotide sequence ID" value="NZ_PVTH01000002.1"/>
</dbReference>
<evidence type="ECO:0000313" key="5">
    <source>
        <dbReference type="EMBL" id="PRY54611.1"/>
    </source>
</evidence>
<evidence type="ECO:0000256" key="2">
    <source>
        <dbReference type="ARBA" id="ARBA00023136"/>
    </source>
</evidence>
<organism evidence="5 6">
    <name type="scientific">Arcticibacter pallidicorallinus</name>
    <dbReference type="NCBI Taxonomy" id="1259464"/>
    <lineage>
        <taxon>Bacteria</taxon>
        <taxon>Pseudomonadati</taxon>
        <taxon>Bacteroidota</taxon>
        <taxon>Sphingobacteriia</taxon>
        <taxon>Sphingobacteriales</taxon>
        <taxon>Sphingobacteriaceae</taxon>
        <taxon>Arcticibacter</taxon>
    </lineage>
</organism>
<reference evidence="5 6" key="1">
    <citation type="submission" date="2018-03" db="EMBL/GenBank/DDBJ databases">
        <title>Genomic Encyclopedia of Type Strains, Phase III (KMG-III): the genomes of soil and plant-associated and newly described type strains.</title>
        <authorList>
            <person name="Whitman W."/>
        </authorList>
    </citation>
    <scope>NUCLEOTIDE SEQUENCE [LARGE SCALE GENOMIC DNA]</scope>
    <source>
        <strain evidence="5 6">CGMCC 1.9313</strain>
    </source>
</reference>
<dbReference type="Proteomes" id="UP000238034">
    <property type="component" value="Unassembled WGS sequence"/>
</dbReference>
<evidence type="ECO:0000313" key="6">
    <source>
        <dbReference type="Proteomes" id="UP000238034"/>
    </source>
</evidence>
<accession>A0A2T0U9J6</accession>
<protein>
    <submittedName>
        <fullName evidence="5">Carboxypeptidase family protein</fullName>
    </submittedName>
</protein>
<comment type="caution">
    <text evidence="5">The sequence shown here is derived from an EMBL/GenBank/DDBJ whole genome shotgun (WGS) entry which is preliminary data.</text>
</comment>
<comment type="subcellular location">
    <subcellularLocation>
        <location evidence="1">Cell outer membrane</location>
    </subcellularLocation>
</comment>
<keyword evidence="5" id="KW-0378">Hydrolase</keyword>
<gene>
    <name evidence="5" type="ORF">B0I27_102380</name>
</gene>
<dbReference type="EMBL" id="PVTH01000002">
    <property type="protein sequence ID" value="PRY54611.1"/>
    <property type="molecule type" value="Genomic_DNA"/>
</dbReference>
<keyword evidence="2" id="KW-0472">Membrane</keyword>
<evidence type="ECO:0000259" key="4">
    <source>
        <dbReference type="Pfam" id="PF14905"/>
    </source>
</evidence>
<keyword evidence="5" id="KW-0121">Carboxypeptidase</keyword>
<dbReference type="SUPFAM" id="SSF56935">
    <property type="entry name" value="Porins"/>
    <property type="match status" value="1"/>
</dbReference>
<keyword evidence="6" id="KW-1185">Reference proteome</keyword>
<dbReference type="InterPro" id="IPR008969">
    <property type="entry name" value="CarboxyPept-like_regulatory"/>
</dbReference>
<keyword evidence="3" id="KW-0998">Cell outer membrane</keyword>
<feature type="domain" description="Outer membrane protein beta-barrel" evidence="4">
    <location>
        <begin position="449"/>
        <end position="905"/>
    </location>
</feature>
<keyword evidence="5" id="KW-0645">Protease</keyword>
<dbReference type="SUPFAM" id="SSF49464">
    <property type="entry name" value="Carboxypeptidase regulatory domain-like"/>
    <property type="match status" value="1"/>
</dbReference>
<name>A0A2T0U9J6_9SPHI</name>
<evidence type="ECO:0000256" key="3">
    <source>
        <dbReference type="ARBA" id="ARBA00023237"/>
    </source>
</evidence>
<dbReference type="GO" id="GO:0004180">
    <property type="term" value="F:carboxypeptidase activity"/>
    <property type="evidence" value="ECO:0007669"/>
    <property type="project" value="UniProtKB-KW"/>
</dbReference>
<proteinExistence type="predicted"/>
<dbReference type="InterPro" id="IPR036942">
    <property type="entry name" value="Beta-barrel_TonB_sf"/>
</dbReference>